<dbReference type="Pfam" id="PF13920">
    <property type="entry name" value="zf-C3HC4_3"/>
    <property type="match status" value="1"/>
</dbReference>
<evidence type="ECO:0000259" key="9">
    <source>
        <dbReference type="PROSITE" id="PS50119"/>
    </source>
</evidence>
<evidence type="ECO:0000259" key="8">
    <source>
        <dbReference type="PROSITE" id="PS50089"/>
    </source>
</evidence>
<feature type="coiled-coil region" evidence="7">
    <location>
        <begin position="543"/>
        <end position="581"/>
    </location>
</feature>
<evidence type="ECO:0000313" key="10">
    <source>
        <dbReference type="Proteomes" id="UP000000437"/>
    </source>
</evidence>
<gene>
    <name evidence="11" type="primary">LOC572443</name>
</gene>
<dbReference type="SUPFAM" id="SSF52540">
    <property type="entry name" value="P-loop containing nucleoside triphosphate hydrolases"/>
    <property type="match status" value="1"/>
</dbReference>
<dbReference type="PROSITE" id="PS50089">
    <property type="entry name" value="ZF_RING_2"/>
    <property type="match status" value="1"/>
</dbReference>
<dbReference type="SUPFAM" id="SSF57850">
    <property type="entry name" value="RING/U-box"/>
    <property type="match status" value="1"/>
</dbReference>
<dbReference type="SUPFAM" id="SSF57845">
    <property type="entry name" value="B-box zinc-binding domain"/>
    <property type="match status" value="1"/>
</dbReference>
<evidence type="ECO:0000256" key="6">
    <source>
        <dbReference type="PROSITE-ProRule" id="PRU00024"/>
    </source>
</evidence>
<evidence type="ECO:0000256" key="2">
    <source>
        <dbReference type="ARBA" id="ARBA00022723"/>
    </source>
</evidence>
<name>A0AB32TD95_DANRE</name>
<dbReference type="SMART" id="SM00336">
    <property type="entry name" value="BBOX"/>
    <property type="match status" value="1"/>
</dbReference>
<dbReference type="AlphaFoldDB" id="A0AB32TD95"/>
<dbReference type="GO" id="GO:0005525">
    <property type="term" value="F:GTP binding"/>
    <property type="evidence" value="ECO:0007669"/>
    <property type="project" value="InterPro"/>
</dbReference>
<dbReference type="InterPro" id="IPR001841">
    <property type="entry name" value="Znf_RING"/>
</dbReference>
<dbReference type="InterPro" id="IPR025662">
    <property type="entry name" value="Sigma_54_int_dom_ATP-bd_1"/>
</dbReference>
<dbReference type="InterPro" id="IPR017907">
    <property type="entry name" value="Znf_RING_CS"/>
</dbReference>
<dbReference type="PANTHER" id="PTHR32046">
    <property type="entry name" value="G DOMAIN-CONTAINING PROTEIN"/>
    <property type="match status" value="1"/>
</dbReference>
<dbReference type="PROSITE" id="PS50119">
    <property type="entry name" value="ZF_BBOX"/>
    <property type="match status" value="1"/>
</dbReference>
<evidence type="ECO:0000256" key="7">
    <source>
        <dbReference type="SAM" id="Coils"/>
    </source>
</evidence>
<dbReference type="GO" id="GO:0008270">
    <property type="term" value="F:zinc ion binding"/>
    <property type="evidence" value="ECO:0007669"/>
    <property type="project" value="UniProtKB-KW"/>
</dbReference>
<keyword evidence="5" id="KW-0862">Zinc</keyword>
<dbReference type="Gene3D" id="3.40.50.300">
    <property type="entry name" value="P-loop containing nucleotide triphosphate hydrolases"/>
    <property type="match status" value="1"/>
</dbReference>
<dbReference type="InterPro" id="IPR027417">
    <property type="entry name" value="P-loop_NTPase"/>
</dbReference>
<dbReference type="Pfam" id="PF00643">
    <property type="entry name" value="zf-B_box"/>
    <property type="match status" value="1"/>
</dbReference>
<dbReference type="PROSITE" id="PS00518">
    <property type="entry name" value="ZF_RING_1"/>
    <property type="match status" value="1"/>
</dbReference>
<evidence type="ECO:0000256" key="5">
    <source>
        <dbReference type="ARBA" id="ARBA00022833"/>
    </source>
</evidence>
<evidence type="ECO:0000256" key="3">
    <source>
        <dbReference type="ARBA" id="ARBA00022741"/>
    </source>
</evidence>
<keyword evidence="3" id="KW-0547">Nucleotide-binding</keyword>
<keyword evidence="2" id="KW-0479">Metal-binding</keyword>
<feature type="domain" description="B box-type" evidence="9">
    <location>
        <begin position="84"/>
        <end position="125"/>
    </location>
</feature>
<dbReference type="Proteomes" id="UP000000437">
    <property type="component" value="Chromosome 24"/>
</dbReference>
<keyword evidence="10" id="KW-1185">Reference proteome</keyword>
<dbReference type="Gene3D" id="3.30.160.60">
    <property type="entry name" value="Classic Zinc Finger"/>
    <property type="match status" value="1"/>
</dbReference>
<keyword evidence="4 6" id="KW-0863">Zinc-finger</keyword>
<dbReference type="PROSITE" id="PS00675">
    <property type="entry name" value="SIGMA54_INTERACT_1"/>
    <property type="match status" value="1"/>
</dbReference>
<dbReference type="Gene3D" id="3.30.40.10">
    <property type="entry name" value="Zinc/RING finger domain, C3HC4 (zinc finger)"/>
    <property type="match status" value="1"/>
</dbReference>
<dbReference type="PANTHER" id="PTHR32046:SF11">
    <property type="entry name" value="IMMUNE-ASSOCIATED NUCLEOTIDE-BINDING PROTEIN 10-LIKE"/>
    <property type="match status" value="1"/>
</dbReference>
<organism evidence="10 11">
    <name type="scientific">Danio rerio</name>
    <name type="common">Zebrafish</name>
    <name type="synonym">Brachydanio rerio</name>
    <dbReference type="NCBI Taxonomy" id="7955"/>
    <lineage>
        <taxon>Eukaryota</taxon>
        <taxon>Metazoa</taxon>
        <taxon>Chordata</taxon>
        <taxon>Craniata</taxon>
        <taxon>Vertebrata</taxon>
        <taxon>Euteleostomi</taxon>
        <taxon>Actinopterygii</taxon>
        <taxon>Neopterygii</taxon>
        <taxon>Teleostei</taxon>
        <taxon>Ostariophysi</taxon>
        <taxon>Cypriniformes</taxon>
        <taxon>Danionidae</taxon>
        <taxon>Danioninae</taxon>
        <taxon>Danio</taxon>
    </lineage>
</organism>
<sequence length="644" mass="74196">MSSILVSAEDLSCPVCCEIFRDAVILSCSHSVCKECLQELWRSTDSLECPVCRRSSSNTPTGNLALKNLCKLFLKQRNESCSSGPEQICSLHREKLKLFCLEDKQPLCLMCRDSQKHLKHTLRPLTEDDPSCKNKTDLIQKSIKIEDGNPDRYRLQTTADRSDESELYRKMNFGQRDKNKPHKTILLVGETGTGKTKLINTMINYMLGVKREDKVWFEITDDQSNETSAHSQTSIIAVHGVYLQESPTDLTIIDTPGYGDTHAELDEQIAVSFFSLSKPEDGIHAVDAVCLVINANQNRLSDRQIYIFDAVQSIFGRDIAENIVLLFTHSTGAPPRNALMAVKEAQIKCAVNEQKNQPVFFLFDNYQSDAHDEEYETIQEQSWNLSFRGMTGLFEFLNTIKPKSLKMTQDVLQQRNQLEIKISNLKSHVQLIKLKQNELKQPQEALEKSKCYVQSNKNFEYEVEVPYKEKVDIDRSVDEAAMCCTVCEENCHYPGCWWTSDVSLCSVMRKNHCTVCSNKCHYSKHIKTPKIYVTRTKKEKRTNEDLKKKYDEKIKTNESAIKKLEEELRELEKEKMRSVFEAFYCVDILQFIALNADSLNTLQHVDYLMEKLKDINEPEKVKKVEDIKKRADGKYRALRFIKRC</sequence>
<dbReference type="InterPro" id="IPR006703">
    <property type="entry name" value="G_AIG1"/>
</dbReference>
<dbReference type="InterPro" id="IPR000315">
    <property type="entry name" value="Znf_B-box"/>
</dbReference>
<protein>
    <submittedName>
        <fullName evidence="11">Uncharacterized protein</fullName>
    </submittedName>
</protein>
<dbReference type="KEGG" id="dre:572443"/>
<dbReference type="Pfam" id="PF04548">
    <property type="entry name" value="AIG1"/>
    <property type="match status" value="1"/>
</dbReference>
<keyword evidence="7" id="KW-0175">Coiled coil</keyword>
<feature type="domain" description="RING-type" evidence="8">
    <location>
        <begin position="13"/>
        <end position="53"/>
    </location>
</feature>
<accession>A0AB32TD95</accession>
<dbReference type="InterPro" id="IPR013083">
    <property type="entry name" value="Znf_RING/FYVE/PHD"/>
</dbReference>
<comment type="similarity">
    <text evidence="1">Belongs to the TRAFAC class TrmE-Era-EngA-EngB-Septin-like GTPase superfamily. AIG1/Toc34/Toc159-like paraseptin GTPase family. IAN subfamily.</text>
</comment>
<dbReference type="RefSeq" id="XP_068073368.1">
    <property type="nucleotide sequence ID" value="XM_068217267.2"/>
</dbReference>
<evidence type="ECO:0000313" key="11">
    <source>
        <dbReference type="RefSeq" id="XP_068073368.1"/>
    </source>
</evidence>
<reference evidence="11" key="1">
    <citation type="submission" date="2025-08" db="UniProtKB">
        <authorList>
            <consortium name="RefSeq"/>
        </authorList>
    </citation>
    <scope>IDENTIFICATION</scope>
    <source>
        <strain evidence="11">Tuebingen</strain>
        <tissue evidence="11">Fibroblasts and whole tissue</tissue>
    </source>
</reference>
<dbReference type="SMART" id="SM00184">
    <property type="entry name" value="RING"/>
    <property type="match status" value="1"/>
</dbReference>
<evidence type="ECO:0000256" key="1">
    <source>
        <dbReference type="ARBA" id="ARBA00008535"/>
    </source>
</evidence>
<evidence type="ECO:0000256" key="4">
    <source>
        <dbReference type="ARBA" id="ARBA00022771"/>
    </source>
</evidence>
<proteinExistence type="inferred from homology"/>
<dbReference type="GeneID" id="572443"/>